<dbReference type="EMBL" id="QJTE01000003">
    <property type="protein sequence ID" value="PYE83823.1"/>
    <property type="molecule type" value="Genomic_DNA"/>
</dbReference>
<dbReference type="Proteomes" id="UP000248311">
    <property type="component" value="Unassembled WGS sequence"/>
</dbReference>
<dbReference type="PANTHER" id="PTHR34818:SF1">
    <property type="entry name" value="PROTEIN BLI-3"/>
    <property type="match status" value="1"/>
</dbReference>
<dbReference type="InterPro" id="IPR052917">
    <property type="entry name" value="Stress-Dev_Protein"/>
</dbReference>
<proteinExistence type="predicted"/>
<evidence type="ECO:0000313" key="3">
    <source>
        <dbReference type="Proteomes" id="UP000248311"/>
    </source>
</evidence>
<dbReference type="RefSeq" id="WP_110814380.1">
    <property type="nucleotide sequence ID" value="NZ_QJTE01000003.1"/>
</dbReference>
<evidence type="ECO:0000259" key="1">
    <source>
        <dbReference type="Pfam" id="PF16242"/>
    </source>
</evidence>
<dbReference type="Pfam" id="PF16242">
    <property type="entry name" value="Pyrid_ox_like"/>
    <property type="match status" value="1"/>
</dbReference>
<comment type="caution">
    <text evidence="2">The sequence shown here is derived from an EMBL/GenBank/DDBJ whole genome shotgun (WGS) entry which is preliminary data.</text>
</comment>
<reference evidence="2 3" key="1">
    <citation type="submission" date="2018-06" db="EMBL/GenBank/DDBJ databases">
        <title>Genomic Encyclopedia of Type Strains, Phase III (KMG-III): the genomes of soil and plant-associated and newly described type strains.</title>
        <authorList>
            <person name="Whitman W."/>
        </authorList>
    </citation>
    <scope>NUCLEOTIDE SEQUENCE [LARGE SCALE GENOMIC DNA]</scope>
    <source>
        <strain evidence="2 3">CECT 9025</strain>
    </source>
</reference>
<protein>
    <submittedName>
        <fullName evidence="2">General stress protein 26</fullName>
    </submittedName>
</protein>
<feature type="domain" description="General stress protein FMN-binding split barrel" evidence="1">
    <location>
        <begin position="3"/>
        <end position="148"/>
    </location>
</feature>
<dbReference type="OrthoDB" id="1432662at2"/>
<dbReference type="AlphaFoldDB" id="A0A318SQ62"/>
<dbReference type="InterPro" id="IPR038725">
    <property type="entry name" value="YdaG_split_barrel_FMN-bd"/>
</dbReference>
<keyword evidence="3" id="KW-1185">Reference proteome</keyword>
<name>A0A318SQ62_9RHOB</name>
<accession>A0A318SQ62</accession>
<sequence length="157" mass="17319">MSDHVTEFWDRLGDFQAGMLGTTASGRLVPMAHYPDKEGGSLWFVTHAGTELAAESKLGPQEAIFIGSSEKQGLYTHIRGMLQVEHDPQKLDEIWNAVVASWFDHGERDPDITLMQFKMAAAEVWASVGGAKFLYEIAKAQVSGQKPDVGDNYTLSF</sequence>
<evidence type="ECO:0000313" key="2">
    <source>
        <dbReference type="EMBL" id="PYE83823.1"/>
    </source>
</evidence>
<dbReference type="SUPFAM" id="SSF50475">
    <property type="entry name" value="FMN-binding split barrel"/>
    <property type="match status" value="1"/>
</dbReference>
<organism evidence="2 3">
    <name type="scientific">Pseudoroseicyclus aestuarii</name>
    <dbReference type="NCBI Taxonomy" id="1795041"/>
    <lineage>
        <taxon>Bacteria</taxon>
        <taxon>Pseudomonadati</taxon>
        <taxon>Pseudomonadota</taxon>
        <taxon>Alphaproteobacteria</taxon>
        <taxon>Rhodobacterales</taxon>
        <taxon>Paracoccaceae</taxon>
        <taxon>Pseudoroseicyclus</taxon>
    </lineage>
</organism>
<dbReference type="PANTHER" id="PTHR34818">
    <property type="entry name" value="PROTEIN BLI-3"/>
    <property type="match status" value="1"/>
</dbReference>
<gene>
    <name evidence="2" type="ORF">DFP88_103184</name>
</gene>
<dbReference type="Gene3D" id="2.30.110.10">
    <property type="entry name" value="Electron Transport, Fmn-binding Protein, Chain A"/>
    <property type="match status" value="1"/>
</dbReference>
<dbReference type="InterPro" id="IPR012349">
    <property type="entry name" value="Split_barrel_FMN-bd"/>
</dbReference>